<dbReference type="InterPro" id="IPR050194">
    <property type="entry name" value="Glycosyltransferase_grp1"/>
</dbReference>
<dbReference type="Pfam" id="PF00534">
    <property type="entry name" value="Glycos_transf_1"/>
    <property type="match status" value="1"/>
</dbReference>
<reference evidence="2 3" key="1">
    <citation type="submission" date="2016-11" db="EMBL/GenBank/DDBJ databases">
        <authorList>
            <person name="Jaros S."/>
            <person name="Januszkiewicz K."/>
            <person name="Wedrychowicz H."/>
        </authorList>
    </citation>
    <scope>NUCLEOTIDE SEQUENCE [LARGE SCALE GENOMIC DNA]</scope>
    <source>
        <strain evidence="2 3">CGMCC 1.8863</strain>
    </source>
</reference>
<dbReference type="Gene3D" id="3.40.50.2000">
    <property type="entry name" value="Glycogen Phosphorylase B"/>
    <property type="match status" value="2"/>
</dbReference>
<accession>A0A1M6LYX4</accession>
<dbReference type="SUPFAM" id="SSF53756">
    <property type="entry name" value="UDP-Glycosyltransferase/glycogen phosphorylase"/>
    <property type="match status" value="1"/>
</dbReference>
<dbReference type="PANTHER" id="PTHR45947:SF3">
    <property type="entry name" value="SULFOQUINOVOSYL TRANSFERASE SQD2"/>
    <property type="match status" value="1"/>
</dbReference>
<keyword evidence="3" id="KW-1185">Reference proteome</keyword>
<name>A0A1M6LYX4_9FLAO</name>
<evidence type="ECO:0000259" key="1">
    <source>
        <dbReference type="Pfam" id="PF00534"/>
    </source>
</evidence>
<dbReference type="AlphaFoldDB" id="A0A1M6LYX4"/>
<keyword evidence="2" id="KW-0808">Transferase</keyword>
<dbReference type="EMBL" id="FQYX01000035">
    <property type="protein sequence ID" value="SHJ76448.1"/>
    <property type="molecule type" value="Genomic_DNA"/>
</dbReference>
<dbReference type="Proteomes" id="UP000184231">
    <property type="component" value="Unassembled WGS sequence"/>
</dbReference>
<dbReference type="GO" id="GO:0016757">
    <property type="term" value="F:glycosyltransferase activity"/>
    <property type="evidence" value="ECO:0007669"/>
    <property type="project" value="InterPro"/>
</dbReference>
<feature type="domain" description="Glycosyl transferase family 1" evidence="1">
    <location>
        <begin position="237"/>
        <end position="395"/>
    </location>
</feature>
<dbReference type="PANTHER" id="PTHR45947">
    <property type="entry name" value="SULFOQUINOVOSYL TRANSFERASE SQD2"/>
    <property type="match status" value="1"/>
</dbReference>
<evidence type="ECO:0000313" key="2">
    <source>
        <dbReference type="EMBL" id="SHJ76448.1"/>
    </source>
</evidence>
<sequence>MGLKLSKQQTSCFNKYKILVSAYACSPNRGSEPGMGWHFVKGLSQFHEVHVIVEQHKWEKPITEYLEAHPELKENLKFYFIEKHRNKRLRKIWPPSYYWFYKGWQKKVYKLALSLDAKENFDLIHQLNMVGYREPGFLWKINKPFVWGPIGGLENSPWAFLPSLGFKGLLFYSGRNFINFWQRNFLSRPKRAAKRPNNALIAATPSNAEIIKKIWHQDAITICEVGQEKNNIEDIVLRNPDKPLKIVWSGIHTPGKNLPLLLKALHKVSLNYELHVLGQGEMTSSWRNTAKNLDIKNISWYGWIEQPKAIDIMKKGHVFVITSISDLTSTVTLEALSYGLPIICLDHCGFTHVVNEQCGIKIPVNTPDKAAVNIGAALTSLYNDENKRTALSKGALQRAADFNWDNKIKALNTIYDTLVVGDKE</sequence>
<dbReference type="STRING" id="558155.SAMN04487911_13515"/>
<protein>
    <submittedName>
        <fullName evidence="2">Glycosyltransferase involved in cell wall bisynthesis</fullName>
    </submittedName>
</protein>
<dbReference type="RefSeq" id="WP_072765737.1">
    <property type="nucleotide sequence ID" value="NZ_FQYX01000035.1"/>
</dbReference>
<organism evidence="2 3">
    <name type="scientific">Arenibacter nanhaiticus</name>
    <dbReference type="NCBI Taxonomy" id="558155"/>
    <lineage>
        <taxon>Bacteria</taxon>
        <taxon>Pseudomonadati</taxon>
        <taxon>Bacteroidota</taxon>
        <taxon>Flavobacteriia</taxon>
        <taxon>Flavobacteriales</taxon>
        <taxon>Flavobacteriaceae</taxon>
        <taxon>Arenibacter</taxon>
    </lineage>
</organism>
<dbReference type="CDD" id="cd03801">
    <property type="entry name" value="GT4_PimA-like"/>
    <property type="match status" value="1"/>
</dbReference>
<dbReference type="OrthoDB" id="9801609at2"/>
<evidence type="ECO:0000313" key="3">
    <source>
        <dbReference type="Proteomes" id="UP000184231"/>
    </source>
</evidence>
<dbReference type="InterPro" id="IPR001296">
    <property type="entry name" value="Glyco_trans_1"/>
</dbReference>
<gene>
    <name evidence="2" type="ORF">SAMN04487911_13515</name>
</gene>
<proteinExistence type="predicted"/>